<organism evidence="2 3">
    <name type="scientific">Aeromonas phage Ah1</name>
    <dbReference type="NCBI Taxonomy" id="2053701"/>
    <lineage>
        <taxon>Viruses</taxon>
        <taxon>Duplodnaviria</taxon>
        <taxon>Heunggongvirae</taxon>
        <taxon>Uroviricota</taxon>
        <taxon>Caudoviricetes</taxon>
        <taxon>Pantevenvirales</taxon>
        <taxon>Straboviridae</taxon>
        <taxon>Cinqassovirus</taxon>
        <taxon>Cinqassovirus ah1</taxon>
    </lineage>
</organism>
<evidence type="ECO:0000313" key="3">
    <source>
        <dbReference type="Proteomes" id="UP000240934"/>
    </source>
</evidence>
<reference evidence="2 3" key="1">
    <citation type="submission" date="2017-10" db="EMBL/GenBank/DDBJ databases">
        <title>Antibacterial composition for extension of chilled fish shelf life and decreasing of risk of food-borne infections, bacteriophage strains for its preparation.</title>
        <authorList>
            <person name="Zulkarneev E.R."/>
            <person name="Aleshkin A.V."/>
            <person name="Rubalsky O.V."/>
            <person name="Kiseleva I.A."/>
            <person name="Rubalskii E.O."/>
            <person name="Lebedev S.N."/>
        </authorList>
    </citation>
    <scope>NUCLEOTIDE SEQUENCE [LARGE SCALE GENOMIC DNA]</scope>
</reference>
<sequence>MTIAIGWLVFLIVTLVLANSRWRSVLGWLIITIFLTPLFSIILLLILPNLRKEKEEQKRHDMLMAAMLASKKD</sequence>
<keyword evidence="3" id="KW-1185">Reference proteome</keyword>
<gene>
    <name evidence="2" type="ORF">Ah1_00105</name>
</gene>
<evidence type="ECO:0000256" key="1">
    <source>
        <dbReference type="SAM" id="Phobius"/>
    </source>
</evidence>
<keyword evidence="1" id="KW-0812">Transmembrane</keyword>
<keyword evidence="1" id="KW-0472">Membrane</keyword>
<feature type="transmembrane region" description="Helical" evidence="1">
    <location>
        <begin position="28"/>
        <end position="50"/>
    </location>
</feature>
<evidence type="ECO:0000313" key="2">
    <source>
        <dbReference type="EMBL" id="AUE22646.1"/>
    </source>
</evidence>
<dbReference type="EMBL" id="MG250483">
    <property type="protein sequence ID" value="AUE22646.1"/>
    <property type="molecule type" value="Genomic_DNA"/>
</dbReference>
<name>A0A2H4YFC6_9CAUD</name>
<accession>A0A2H4YFC6</accession>
<dbReference type="Proteomes" id="UP000240934">
    <property type="component" value="Segment"/>
</dbReference>
<protein>
    <submittedName>
        <fullName evidence="2">Uncharacterized protein</fullName>
    </submittedName>
</protein>
<proteinExistence type="predicted"/>
<keyword evidence="1" id="KW-1133">Transmembrane helix</keyword>